<proteinExistence type="predicted"/>
<comment type="caution">
    <text evidence="1">The sequence shown here is derived from an EMBL/GenBank/DDBJ whole genome shotgun (WGS) entry which is preliminary data.</text>
</comment>
<evidence type="ECO:0000313" key="2">
    <source>
        <dbReference type="Proteomes" id="UP001175271"/>
    </source>
</evidence>
<name>A0AA39LJX0_9BILA</name>
<gene>
    <name evidence="1" type="ORF">QR680_003234</name>
</gene>
<dbReference type="AlphaFoldDB" id="A0AA39LJX0"/>
<organism evidence="1 2">
    <name type="scientific">Steinernema hermaphroditum</name>
    <dbReference type="NCBI Taxonomy" id="289476"/>
    <lineage>
        <taxon>Eukaryota</taxon>
        <taxon>Metazoa</taxon>
        <taxon>Ecdysozoa</taxon>
        <taxon>Nematoda</taxon>
        <taxon>Chromadorea</taxon>
        <taxon>Rhabditida</taxon>
        <taxon>Tylenchina</taxon>
        <taxon>Panagrolaimomorpha</taxon>
        <taxon>Strongyloidoidea</taxon>
        <taxon>Steinernematidae</taxon>
        <taxon>Steinernema</taxon>
    </lineage>
</organism>
<evidence type="ECO:0000313" key="1">
    <source>
        <dbReference type="EMBL" id="KAK0399830.1"/>
    </source>
</evidence>
<reference evidence="1" key="1">
    <citation type="submission" date="2023-06" db="EMBL/GenBank/DDBJ databases">
        <title>Genomic analysis of the entomopathogenic nematode Steinernema hermaphroditum.</title>
        <authorList>
            <person name="Schwarz E.M."/>
            <person name="Heppert J.K."/>
            <person name="Baniya A."/>
            <person name="Schwartz H.T."/>
            <person name="Tan C.-H."/>
            <person name="Antoshechkin I."/>
            <person name="Sternberg P.W."/>
            <person name="Goodrich-Blair H."/>
            <person name="Dillman A.R."/>
        </authorList>
    </citation>
    <scope>NUCLEOTIDE SEQUENCE</scope>
    <source>
        <strain evidence="1">PS9179</strain>
        <tissue evidence="1">Whole animal</tissue>
    </source>
</reference>
<accession>A0AA39LJX0</accession>
<keyword evidence="2" id="KW-1185">Reference proteome</keyword>
<dbReference type="Proteomes" id="UP001175271">
    <property type="component" value="Unassembled WGS sequence"/>
</dbReference>
<dbReference type="EMBL" id="JAUCMV010000005">
    <property type="protein sequence ID" value="KAK0399830.1"/>
    <property type="molecule type" value="Genomic_DNA"/>
</dbReference>
<protein>
    <submittedName>
        <fullName evidence="1">Uncharacterized protein</fullName>
    </submittedName>
</protein>
<sequence length="137" mass="16010">MNTLYDTPFETILEQMQSDPQSVKKLIEDASKETTALISRASQALEHCQKQMEVESQKRQDLDVKMREFLQLYEINKARCSAYIGHLERENERKDRIITRYKDVMNAHMVFLNTSKDDSRHVPDIEVPSYEDPLSGT</sequence>